<organism evidence="3 4">
    <name type="scientific">Aquimarina amphilecti</name>
    <dbReference type="NCBI Taxonomy" id="1038014"/>
    <lineage>
        <taxon>Bacteria</taxon>
        <taxon>Pseudomonadati</taxon>
        <taxon>Bacteroidota</taxon>
        <taxon>Flavobacteriia</taxon>
        <taxon>Flavobacteriales</taxon>
        <taxon>Flavobacteriaceae</taxon>
        <taxon>Aquimarina</taxon>
    </lineage>
</organism>
<dbReference type="Proteomes" id="UP000198521">
    <property type="component" value="Unassembled WGS sequence"/>
</dbReference>
<dbReference type="Pfam" id="PF13517">
    <property type="entry name" value="FG-GAP_3"/>
    <property type="match status" value="4"/>
</dbReference>
<keyword evidence="4" id="KW-1185">Reference proteome</keyword>
<evidence type="ECO:0000313" key="3">
    <source>
        <dbReference type="EMBL" id="SEL63388.1"/>
    </source>
</evidence>
<reference evidence="3 4" key="1">
    <citation type="submission" date="2016-10" db="EMBL/GenBank/DDBJ databases">
        <authorList>
            <person name="de Groot N.N."/>
        </authorList>
    </citation>
    <scope>NUCLEOTIDE SEQUENCE [LARGE SCALE GENOMIC DNA]</scope>
    <source>
        <strain evidence="3 4">DSM 25232</strain>
    </source>
</reference>
<dbReference type="EMBL" id="FOAB01000005">
    <property type="protein sequence ID" value="SEL63388.1"/>
    <property type="molecule type" value="Genomic_DNA"/>
</dbReference>
<dbReference type="InterPro" id="IPR028994">
    <property type="entry name" value="Integrin_alpha_N"/>
</dbReference>
<feature type="domain" description="ASPIC/UnbV" evidence="2">
    <location>
        <begin position="530"/>
        <end position="595"/>
    </location>
</feature>
<evidence type="ECO:0000256" key="1">
    <source>
        <dbReference type="ARBA" id="ARBA00022729"/>
    </source>
</evidence>
<dbReference type="RefSeq" id="WP_244543025.1">
    <property type="nucleotide sequence ID" value="NZ_FOAB01000005.1"/>
</dbReference>
<dbReference type="STRING" id="1038014.SAMN04487910_2863"/>
<evidence type="ECO:0000313" key="4">
    <source>
        <dbReference type="Proteomes" id="UP000198521"/>
    </source>
</evidence>
<keyword evidence="1" id="KW-0732">Signal</keyword>
<proteinExistence type="predicted"/>
<protein>
    <submittedName>
        <fullName evidence="3">Repeat domain-containing protein</fullName>
    </submittedName>
</protein>
<sequence>MANYFRNISCSLLLVVVIISCKKDKELYFFELLSEKETGISFRNDLRDTPELNILTYLYYYNGAGIAISDFNNDGWEDVFFVSNQNENQLYLNQKNFQFKEVTSDLLKDNNGWSTGVIAVDINNDGLQDIYVCKVGDYKNIKGRNKLFVNQGLDNDGIPIFKEQASLYNLDISSFSTQSVFFDYDLDGDLDMYLLNHSVYPNRSYGRGSKRNQVDSLSGDKLYRNDNGKYYDVSVASGIFQGGIGYGLGITVEDINNDRYPDIYIGNDFFENDYLYINQKNGTFKEVITSNSSKIQHTSHYSMGTDIADINNDGWSDILSLDMLPEDLSTYKSSGTEYGFTIYNQYLKNGYQPQYMQNGLQLNRRGENFSEIAFFSGIAATEWSWAPLIADYDNDGLKDVFISNGIKGATNDMDFISFIANDNIQKRIDEGMTKEDLALIDELPNKKTSNYFYRNKGDLTFENVSNQWSKNLPSYSNGAVYADLDNDGDLDIVTNNIDENAFVYENRADTLMNHNYIRLKLKGVGQNLKAIGAKATVFTRNGLQTSSVNPVRGYLSSVGSTLHFGLGDNQKIDSIQVAWPNGDNSIYKNVKINTITSLIQDSTNVLSRTFKKNSLVVQKKSQNIIFKHQDYETKDFSVEPLAPYAVSNEGPHVSVLDINKDGLDDIFIPGGRFKSGTFFSQKISGEFEKIEQSDLKFYKKFEDIDQHFFDVDSDGDLDLITVYGGNESYTGYESSPILFINNMGKFKAMPDAFPNIKMNASVVITSDIDGDNDEDVFIGNNSISGAYGKSPKNYLFRNDGDGNFTEVTLDMAPDLYTVGQVYDAQFVDANSDGYEDLIVAGHYMPITIFLNDRKGNFIKKDIPSLEKTNGLWNCISIQDMDRDGDLDIVAGNWGLNSRLKASKEEPIQLYLSDFDDNGKVDPIVTYFYQGRETPIATKDELTKQIPGLNKKFLSYKAFSEADFNDYFLKEKIDQAEKKQVYMLETTFFENKGDLDFMAHSLSWETQISSVHDVLVHDVNADGYHDIILGGNTYEISTQLGRLDGSYGTILFNNKDGDFVSSKNSELKVDGAVRSIKAIKIKEEEYLLFGVNNDSIQLVKKIKE</sequence>
<evidence type="ECO:0000259" key="2">
    <source>
        <dbReference type="Pfam" id="PF07593"/>
    </source>
</evidence>
<dbReference type="AlphaFoldDB" id="A0A1H7RTQ4"/>
<dbReference type="InterPro" id="IPR027039">
    <property type="entry name" value="Crtac1"/>
</dbReference>
<name>A0A1H7RTQ4_AQUAM</name>
<gene>
    <name evidence="3" type="ORF">SAMN04487910_2863</name>
</gene>
<dbReference type="InterPro" id="IPR013517">
    <property type="entry name" value="FG-GAP"/>
</dbReference>
<dbReference type="InterPro" id="IPR011519">
    <property type="entry name" value="UnbV_ASPIC"/>
</dbReference>
<dbReference type="PANTHER" id="PTHR16026">
    <property type="entry name" value="CARTILAGE ACIDIC PROTEIN 1"/>
    <property type="match status" value="1"/>
</dbReference>
<dbReference type="Gene3D" id="2.130.10.130">
    <property type="entry name" value="Integrin alpha, N-terminal"/>
    <property type="match status" value="3"/>
</dbReference>
<dbReference type="PANTHER" id="PTHR16026:SF0">
    <property type="entry name" value="CARTILAGE ACIDIC PROTEIN 1"/>
    <property type="match status" value="1"/>
</dbReference>
<accession>A0A1H7RTQ4</accession>
<dbReference type="Pfam" id="PF07593">
    <property type="entry name" value="UnbV_ASPIC"/>
    <property type="match status" value="1"/>
</dbReference>
<dbReference type="SUPFAM" id="SSF69318">
    <property type="entry name" value="Integrin alpha N-terminal domain"/>
    <property type="match status" value="3"/>
</dbReference>
<dbReference type="PROSITE" id="PS51257">
    <property type="entry name" value="PROKAR_LIPOPROTEIN"/>
    <property type="match status" value="1"/>
</dbReference>